<protein>
    <submittedName>
        <fullName evidence="2">Type 1 fimbrial protein</fullName>
    </submittedName>
</protein>
<feature type="chain" id="PRO_5019029779" evidence="1">
    <location>
        <begin position="22"/>
        <end position="104"/>
    </location>
</feature>
<proteinExistence type="predicted"/>
<dbReference type="AlphaFoldDB" id="A0A454JN92"/>
<gene>
    <name evidence="2" type="ORF">EAY64_01405</name>
</gene>
<organism evidence="2 3">
    <name type="scientific">Aquitalea palustris</name>
    <dbReference type="NCBI Taxonomy" id="2480983"/>
    <lineage>
        <taxon>Bacteria</taxon>
        <taxon>Pseudomonadati</taxon>
        <taxon>Pseudomonadota</taxon>
        <taxon>Betaproteobacteria</taxon>
        <taxon>Neisseriales</taxon>
        <taxon>Chromobacteriaceae</taxon>
        <taxon>Aquitalea</taxon>
    </lineage>
</organism>
<dbReference type="Proteomes" id="UP000274139">
    <property type="component" value="Unassembled WGS sequence"/>
</dbReference>
<accession>A0A454JN92</accession>
<sequence length="104" mass="10918">MKNILFACGLLVLLFSHVASASSGSLTFHGAIVNTPCTIPAETWMSYAQHPTAYKMARESAANPGCAGPAATQSVRVSRYVPASLTSTKLMISPAKAIVTVVYD</sequence>
<dbReference type="EMBL" id="RFAR01000004">
    <property type="protein sequence ID" value="RMD01763.1"/>
    <property type="molecule type" value="Genomic_DNA"/>
</dbReference>
<keyword evidence="3" id="KW-1185">Reference proteome</keyword>
<evidence type="ECO:0000256" key="1">
    <source>
        <dbReference type="SAM" id="SignalP"/>
    </source>
</evidence>
<evidence type="ECO:0000313" key="3">
    <source>
        <dbReference type="Proteomes" id="UP000274139"/>
    </source>
</evidence>
<dbReference type="OrthoDB" id="8593422at2"/>
<keyword evidence="1" id="KW-0732">Signal</keyword>
<name>A0A454JN92_9NEIS</name>
<dbReference type="RefSeq" id="WP_103522990.1">
    <property type="nucleotide sequence ID" value="NZ_JAIZDC010000005.1"/>
</dbReference>
<feature type="signal peptide" evidence="1">
    <location>
        <begin position="1"/>
        <end position="21"/>
    </location>
</feature>
<evidence type="ECO:0000313" key="2">
    <source>
        <dbReference type="EMBL" id="RMD01763.1"/>
    </source>
</evidence>
<comment type="caution">
    <text evidence="2">The sequence shown here is derived from an EMBL/GenBank/DDBJ whole genome shotgun (WGS) entry which is preliminary data.</text>
</comment>
<reference evidence="2 3" key="1">
    <citation type="submission" date="2018-10" db="EMBL/GenBank/DDBJ databases">
        <title>Draft genome sequence of Aquitalea MWU14-2217 isolated from a wild cranberry bog in Provincetown, Massachusetts.</title>
        <authorList>
            <person name="Ebadzadsahrai G."/>
            <person name="Soby S."/>
        </authorList>
    </citation>
    <scope>NUCLEOTIDE SEQUENCE [LARGE SCALE GENOMIC DNA]</scope>
    <source>
        <strain evidence="2 3">MWU14-2217</strain>
    </source>
</reference>